<protein>
    <recommendedName>
        <fullName evidence="1">Ricin B lectin domain-containing protein</fullName>
    </recommendedName>
</protein>
<organism evidence="2 4">
    <name type="scientific">Rhizoctonia solani</name>
    <dbReference type="NCBI Taxonomy" id="456999"/>
    <lineage>
        <taxon>Eukaryota</taxon>
        <taxon>Fungi</taxon>
        <taxon>Dikarya</taxon>
        <taxon>Basidiomycota</taxon>
        <taxon>Agaricomycotina</taxon>
        <taxon>Agaricomycetes</taxon>
        <taxon>Cantharellales</taxon>
        <taxon>Ceratobasidiaceae</taxon>
        <taxon>Rhizoctonia</taxon>
    </lineage>
</organism>
<comment type="caution">
    <text evidence="2">The sequence shown here is derived from an EMBL/GenBank/DDBJ whole genome shotgun (WGS) entry which is preliminary data.</text>
</comment>
<reference evidence="2" key="1">
    <citation type="submission" date="2021-01" db="EMBL/GenBank/DDBJ databases">
        <authorList>
            <person name="Kaushik A."/>
        </authorList>
    </citation>
    <scope>NUCLEOTIDE SEQUENCE</scope>
    <source>
        <strain evidence="2">AG4-R118</strain>
        <strain evidence="3">AG4-RS23</strain>
    </source>
</reference>
<accession>A0A8H2X9I4</accession>
<evidence type="ECO:0000259" key="1">
    <source>
        <dbReference type="Pfam" id="PF14200"/>
    </source>
</evidence>
<evidence type="ECO:0000313" key="4">
    <source>
        <dbReference type="Proteomes" id="UP000663888"/>
    </source>
</evidence>
<dbReference type="AlphaFoldDB" id="A0A8H2X9I4"/>
<dbReference type="InterPro" id="IPR035992">
    <property type="entry name" value="Ricin_B-like_lectins"/>
</dbReference>
<dbReference type="Pfam" id="PF14200">
    <property type="entry name" value="RicinB_lectin_2"/>
    <property type="match status" value="1"/>
</dbReference>
<proteinExistence type="predicted"/>
<gene>
    <name evidence="2" type="ORF">RDB_LOCUS19244</name>
    <name evidence="3" type="ORF">RDB_LOCUS23533</name>
</gene>
<dbReference type="PROSITE" id="PS50231">
    <property type="entry name" value="RICIN_B_LECTIN"/>
    <property type="match status" value="1"/>
</dbReference>
<dbReference type="EMBL" id="CAJMWX010000447">
    <property type="protein sequence ID" value="CAE6417879.1"/>
    <property type="molecule type" value="Genomic_DNA"/>
</dbReference>
<dbReference type="SUPFAM" id="SSF50370">
    <property type="entry name" value="Ricin B-like lectins"/>
    <property type="match status" value="1"/>
</dbReference>
<dbReference type="Proteomes" id="UP000663888">
    <property type="component" value="Unassembled WGS sequence"/>
</dbReference>
<dbReference type="Proteomes" id="UP000663861">
    <property type="component" value="Unassembled WGS sequence"/>
</dbReference>
<name>A0A8H2X9I4_9AGAM</name>
<dbReference type="EMBL" id="CAJMWY010000339">
    <property type="protein sequence ID" value="CAE6428886.1"/>
    <property type="molecule type" value="Genomic_DNA"/>
</dbReference>
<sequence length="136" mass="15252">MTIEPGLYHIKNAASWTVLDESTDGEHIVHGWQQANVANQRWIVSDIGDGNYLIQNEESGSYLHAPEASDGTRLVGSGDSSHWHLHQEGEGWVYITYPDTGLVVDLHEGQKDDGTPISLWGKNDGAVHQRWFFERL</sequence>
<dbReference type="CDD" id="cd23422">
    <property type="entry name" value="beta-trefoil_Ricin_MPL_CNL"/>
    <property type="match status" value="1"/>
</dbReference>
<feature type="domain" description="Ricin B lectin" evidence="1">
    <location>
        <begin position="4"/>
        <end position="73"/>
    </location>
</feature>
<dbReference type="Gene3D" id="2.80.10.50">
    <property type="match status" value="1"/>
</dbReference>
<evidence type="ECO:0000313" key="2">
    <source>
        <dbReference type="EMBL" id="CAE6417879.1"/>
    </source>
</evidence>
<evidence type="ECO:0000313" key="3">
    <source>
        <dbReference type="EMBL" id="CAE6428886.1"/>
    </source>
</evidence>
<dbReference type="InterPro" id="IPR000772">
    <property type="entry name" value="Ricin_B_lectin"/>
</dbReference>